<organism evidence="4 5">
    <name type="scientific">Amphibalanus amphitrite</name>
    <name type="common">Striped barnacle</name>
    <name type="synonym">Balanus amphitrite</name>
    <dbReference type="NCBI Taxonomy" id="1232801"/>
    <lineage>
        <taxon>Eukaryota</taxon>
        <taxon>Metazoa</taxon>
        <taxon>Ecdysozoa</taxon>
        <taxon>Arthropoda</taxon>
        <taxon>Crustacea</taxon>
        <taxon>Multicrustacea</taxon>
        <taxon>Cirripedia</taxon>
        <taxon>Thoracica</taxon>
        <taxon>Thoracicalcarea</taxon>
        <taxon>Balanomorpha</taxon>
        <taxon>Balanoidea</taxon>
        <taxon>Balanidae</taxon>
        <taxon>Amphibalaninae</taxon>
        <taxon>Amphibalanus</taxon>
    </lineage>
</organism>
<evidence type="ECO:0000313" key="5">
    <source>
        <dbReference type="Proteomes" id="UP000440578"/>
    </source>
</evidence>
<dbReference type="Pfam" id="PF14160">
    <property type="entry name" value="FAM110_C"/>
    <property type="match status" value="1"/>
</dbReference>
<comment type="caution">
    <text evidence="4">The sequence shown here is derived from an EMBL/GenBank/DDBJ whole genome shotgun (WGS) entry which is preliminary data.</text>
</comment>
<sequence length="466" mass="50300">MMVQLCNCPLMRLDAIAHHRVCQPGVGSQVCRARCLSMSAAKSNVSGSDRSTGPCPPTISSLCAVSCPYRSSSRRVSRKRKSAVEMLQETKAFYVKSERVLDSKQEMKHADHLQVTAAPLCRTPWPPRPYSEPPPEPAPPAPPPPPPRPAALPPRLTPEKPPWKTPEKGVRGAADKPPPLPARSPGCAGPGRACRLLRGEPTVPERRRSGDSVQARLRQLLSPAAHPPSDSGRHKSLPDISADSSSASADSGGASETGRQSRSEARSRGRATSDYVSRSPGSALTPSDGRRDRRDAYTDDGRARADTEAWPHRPVTRSKSDVSHRYGRGAAGGGALGLWTAEPPPPLPARGARRCSTELGRFFDQLGMDGERFGHLARVPSDHWSPLETPSFWDGLSESSRSRGRRTSVASEASSAAAAARRRDGGGLRLLPPAVAEPSIVEKNARIVKWLFQCRRARDEWTLGVT</sequence>
<evidence type="ECO:0000256" key="1">
    <source>
        <dbReference type="ARBA" id="ARBA00010576"/>
    </source>
</evidence>
<keyword evidence="5" id="KW-1185">Reference proteome</keyword>
<dbReference type="InterPro" id="IPR025740">
    <property type="entry name" value="FAM110"/>
</dbReference>
<feature type="compositionally biased region" description="Basic and acidic residues" evidence="2">
    <location>
        <begin position="288"/>
        <end position="311"/>
    </location>
</feature>
<feature type="region of interest" description="Disordered" evidence="2">
    <location>
        <begin position="395"/>
        <end position="423"/>
    </location>
</feature>
<feature type="region of interest" description="Disordered" evidence="2">
    <location>
        <begin position="118"/>
        <end position="352"/>
    </location>
</feature>
<name>A0A6A4W4K8_AMPAM</name>
<feature type="domain" description="Centrosome-associated FAM110 C-terminal" evidence="3">
    <location>
        <begin position="355"/>
        <end position="457"/>
    </location>
</feature>
<accession>A0A6A4W4K8</accession>
<protein>
    <submittedName>
        <fullName evidence="4">Protein FAM110A</fullName>
    </submittedName>
</protein>
<feature type="compositionally biased region" description="Low complexity" evidence="2">
    <location>
        <begin position="407"/>
        <end position="419"/>
    </location>
</feature>
<feature type="compositionally biased region" description="Low complexity" evidence="2">
    <location>
        <begin position="241"/>
        <end position="254"/>
    </location>
</feature>
<dbReference type="EMBL" id="VIIS01001458">
    <property type="protein sequence ID" value="KAF0297922.1"/>
    <property type="molecule type" value="Genomic_DNA"/>
</dbReference>
<dbReference type="InterPro" id="IPR025741">
    <property type="entry name" value="FAM110_C"/>
</dbReference>
<feature type="compositionally biased region" description="Polar residues" evidence="2">
    <location>
        <begin position="274"/>
        <end position="285"/>
    </location>
</feature>
<dbReference type="PANTHER" id="PTHR14758:SF1">
    <property type="entry name" value="CENTROSOME-ASSOCIATED FAM110 C-TERMINAL DOMAIN-CONTAINING PROTEIN"/>
    <property type="match status" value="1"/>
</dbReference>
<gene>
    <name evidence="4" type="primary">FAM110A_1</name>
    <name evidence="4" type="ORF">FJT64_004684</name>
</gene>
<dbReference type="Proteomes" id="UP000440578">
    <property type="component" value="Unassembled WGS sequence"/>
</dbReference>
<proteinExistence type="inferred from homology"/>
<comment type="similarity">
    <text evidence="1">Belongs to the FAM110 family.</text>
</comment>
<dbReference type="PANTHER" id="PTHR14758">
    <property type="entry name" value="AGAP005440-PA"/>
    <property type="match status" value="1"/>
</dbReference>
<feature type="compositionally biased region" description="Pro residues" evidence="2">
    <location>
        <begin position="124"/>
        <end position="156"/>
    </location>
</feature>
<evidence type="ECO:0000256" key="2">
    <source>
        <dbReference type="SAM" id="MobiDB-lite"/>
    </source>
</evidence>
<reference evidence="4 5" key="1">
    <citation type="submission" date="2019-07" db="EMBL/GenBank/DDBJ databases">
        <title>Draft genome assembly of a fouling barnacle, Amphibalanus amphitrite (Darwin, 1854): The first reference genome for Thecostraca.</title>
        <authorList>
            <person name="Kim W."/>
        </authorList>
    </citation>
    <scope>NUCLEOTIDE SEQUENCE [LARGE SCALE GENOMIC DNA]</scope>
    <source>
        <strain evidence="4">SNU_AA5</strain>
        <tissue evidence="4">Soma without cirri and trophi</tissue>
    </source>
</reference>
<dbReference type="OrthoDB" id="10028183at2759"/>
<evidence type="ECO:0000313" key="4">
    <source>
        <dbReference type="EMBL" id="KAF0297922.1"/>
    </source>
</evidence>
<evidence type="ECO:0000259" key="3">
    <source>
        <dbReference type="Pfam" id="PF14160"/>
    </source>
</evidence>
<dbReference type="AlphaFoldDB" id="A0A6A4W4K8"/>
<feature type="compositionally biased region" description="Basic and acidic residues" evidence="2">
    <location>
        <begin position="157"/>
        <end position="174"/>
    </location>
</feature>